<organism evidence="2 3">
    <name type="scientific">Helicobacter apodemus</name>
    <dbReference type="NCBI Taxonomy" id="135569"/>
    <lineage>
        <taxon>Bacteria</taxon>
        <taxon>Pseudomonadati</taxon>
        <taxon>Campylobacterota</taxon>
        <taxon>Epsilonproteobacteria</taxon>
        <taxon>Campylobacterales</taxon>
        <taxon>Helicobacteraceae</taxon>
        <taxon>Helicobacter</taxon>
    </lineage>
</organism>
<dbReference type="EMBL" id="JRPC02000005">
    <property type="protein sequence ID" value="TLE16508.1"/>
    <property type="molecule type" value="Genomic_DNA"/>
</dbReference>
<dbReference type="AlphaFoldDB" id="A0A4U8UGI5"/>
<proteinExistence type="predicted"/>
<accession>A0A4U8UGI5</accession>
<evidence type="ECO:0000313" key="2">
    <source>
        <dbReference type="EMBL" id="TLE16508.1"/>
    </source>
</evidence>
<feature type="coiled-coil region" evidence="1">
    <location>
        <begin position="245"/>
        <end position="320"/>
    </location>
</feature>
<protein>
    <submittedName>
        <fullName evidence="2">Uncharacterized protein</fullName>
    </submittedName>
</protein>
<comment type="caution">
    <text evidence="2">The sequence shown here is derived from an EMBL/GenBank/DDBJ whole genome shotgun (WGS) entry which is preliminary data.</text>
</comment>
<keyword evidence="3" id="KW-1185">Reference proteome</keyword>
<gene>
    <name evidence="2" type="ORF">LS72_002460</name>
</gene>
<evidence type="ECO:0000313" key="3">
    <source>
        <dbReference type="Proteomes" id="UP000029920"/>
    </source>
</evidence>
<dbReference type="RefSeq" id="WP_034555302.1">
    <property type="nucleotide sequence ID" value="NZ_JRPC02000005.1"/>
</dbReference>
<evidence type="ECO:0000256" key="1">
    <source>
        <dbReference type="SAM" id="Coils"/>
    </source>
</evidence>
<dbReference type="Proteomes" id="UP000029920">
    <property type="component" value="Unassembled WGS sequence"/>
</dbReference>
<sequence>MLSNNLHYDINSIAKNLVYSAYKTDLPNIVGVEDIQNLSDIKVRNTEKSSYANNVYFREGLKGEYVNVGLSDENLHKLREVFGDKAVKRNNDGNIVLRGKAEEFVSSWFNDIAYKRGYVKADSNNDGTLSLEEKYNTTAFFGSGASQVGNNVLAANYQNYAKATDFANSNDAAGANSIVLNSIEEELNRTLEDDRDMDGKIYFGNIASTANIVSYFRDIMGSDNSDDNKGGYSPPSIASFFSFLTQTMKDLKKMLEEQLKKHLKQTMESDSIDLTAPPLQEVLKKIMEQENGVEALTIIKEQLEKEKQESGLNSNTLENATQNLEQKDNDSAFEAMAKLTKLDKQTLSHNLANNPNFEDDIIAIVQEIAQNVDRRYTTLEGALDINA</sequence>
<name>A0A4U8UGI5_9HELI</name>
<reference evidence="2 3" key="1">
    <citation type="journal article" date="2014" name="Genome Announc.">
        <title>Draft genome sequences of eight enterohepatic helicobacter species isolated from both laboratory and wild rodents.</title>
        <authorList>
            <person name="Sheh A."/>
            <person name="Shen Z."/>
            <person name="Fox J.G."/>
        </authorList>
    </citation>
    <scope>NUCLEOTIDE SEQUENCE [LARGE SCALE GENOMIC DNA]</scope>
    <source>
        <strain evidence="2 3">MIT-03-7007</strain>
    </source>
</reference>
<keyword evidence="1" id="KW-0175">Coiled coil</keyword>